<dbReference type="PANTHER" id="PTHR35535:SF1">
    <property type="entry name" value="HEAT SHOCK PROTEIN HSLJ"/>
    <property type="match status" value="1"/>
</dbReference>
<dbReference type="EMBL" id="BMWS01000018">
    <property type="protein sequence ID" value="GGX23990.1"/>
    <property type="molecule type" value="Genomic_DNA"/>
</dbReference>
<evidence type="ECO:0000313" key="2">
    <source>
        <dbReference type="EMBL" id="GGX23990.1"/>
    </source>
</evidence>
<organism evidence="2 3">
    <name type="scientific">Aquimarina muelleri</name>
    <dbReference type="NCBI Taxonomy" id="279356"/>
    <lineage>
        <taxon>Bacteria</taxon>
        <taxon>Pseudomonadati</taxon>
        <taxon>Bacteroidota</taxon>
        <taxon>Flavobacteriia</taxon>
        <taxon>Flavobacteriales</taxon>
        <taxon>Flavobacteriaceae</taxon>
        <taxon>Aquimarina</taxon>
    </lineage>
</organism>
<dbReference type="InterPro" id="IPR005184">
    <property type="entry name" value="DUF306_Meta_HslJ"/>
</dbReference>
<dbReference type="InterPro" id="IPR053147">
    <property type="entry name" value="Hsp_HslJ-like"/>
</dbReference>
<reference evidence="2 3" key="1">
    <citation type="journal article" date="2014" name="Int. J. Syst. Evol. Microbiol.">
        <title>Complete genome sequence of Corynebacterium casei LMG S-19264T (=DSM 44701T), isolated from a smear-ripened cheese.</title>
        <authorList>
            <consortium name="US DOE Joint Genome Institute (JGI-PGF)"/>
            <person name="Walter F."/>
            <person name="Albersmeier A."/>
            <person name="Kalinowski J."/>
            <person name="Ruckert C."/>
        </authorList>
    </citation>
    <scope>NUCLEOTIDE SEQUENCE [LARGE SCALE GENOMIC DNA]</scope>
    <source>
        <strain evidence="2 3">KCTC 12285</strain>
    </source>
</reference>
<proteinExistence type="predicted"/>
<sequence length="143" mass="16559">MKYLIFFLFPVLFSKPNSCNSNAKKTTKSEIQSIKHEKFFITTLNKINVSKEKLYIIFNDENNTVSGFSGCNTYSSKYTNNKDHISFEHPISTKMYCERNTVIEKSFFKNLIQSKIIVLKQDSLFLKDTNNAILFKGILSSKD</sequence>
<evidence type="ECO:0000259" key="1">
    <source>
        <dbReference type="Pfam" id="PF03724"/>
    </source>
</evidence>
<dbReference type="Proteomes" id="UP000601108">
    <property type="component" value="Unassembled WGS sequence"/>
</dbReference>
<dbReference type="InterPro" id="IPR038670">
    <property type="entry name" value="HslJ-like_sf"/>
</dbReference>
<dbReference type="AlphaFoldDB" id="A0A918JW74"/>
<evidence type="ECO:0000313" key="3">
    <source>
        <dbReference type="Proteomes" id="UP000601108"/>
    </source>
</evidence>
<dbReference type="RefSeq" id="WP_027412320.1">
    <property type="nucleotide sequence ID" value="NZ_BMWS01000018.1"/>
</dbReference>
<dbReference type="Pfam" id="PF03724">
    <property type="entry name" value="META"/>
    <property type="match status" value="1"/>
</dbReference>
<comment type="caution">
    <text evidence="2">The sequence shown here is derived from an EMBL/GenBank/DDBJ whole genome shotgun (WGS) entry which is preliminary data.</text>
</comment>
<accession>A0A918JW74</accession>
<feature type="domain" description="DUF306" evidence="1">
    <location>
        <begin position="33"/>
        <end position="131"/>
    </location>
</feature>
<name>A0A918JW74_9FLAO</name>
<gene>
    <name evidence="2" type="ORF">GCM10007384_26420</name>
</gene>
<dbReference type="Gene3D" id="2.40.128.270">
    <property type="match status" value="1"/>
</dbReference>
<keyword evidence="3" id="KW-1185">Reference proteome</keyword>
<dbReference type="PANTHER" id="PTHR35535">
    <property type="entry name" value="HEAT SHOCK PROTEIN HSLJ"/>
    <property type="match status" value="1"/>
</dbReference>
<protein>
    <recommendedName>
        <fullName evidence="1">DUF306 domain-containing protein</fullName>
    </recommendedName>
</protein>